<name>A0ABP0G9Y3_CLALP</name>
<keyword evidence="2" id="KW-0472">Membrane</keyword>
<dbReference type="EMBL" id="CAWYQH010000106">
    <property type="protein sequence ID" value="CAK8687723.1"/>
    <property type="molecule type" value="Genomic_DNA"/>
</dbReference>
<evidence type="ECO:0000313" key="3">
    <source>
        <dbReference type="EMBL" id="CAK8687723.1"/>
    </source>
</evidence>
<gene>
    <name evidence="3" type="ORF">CVLEPA_LOCUS19793</name>
</gene>
<keyword evidence="4" id="KW-1185">Reference proteome</keyword>
<feature type="region of interest" description="Disordered" evidence="1">
    <location>
        <begin position="1"/>
        <end position="33"/>
    </location>
</feature>
<reference evidence="3 4" key="1">
    <citation type="submission" date="2024-02" db="EMBL/GenBank/DDBJ databases">
        <authorList>
            <person name="Daric V."/>
            <person name="Darras S."/>
        </authorList>
    </citation>
    <scope>NUCLEOTIDE SEQUENCE [LARGE SCALE GENOMIC DNA]</scope>
</reference>
<keyword evidence="2" id="KW-0812">Transmembrane</keyword>
<protein>
    <submittedName>
        <fullName evidence="3">Uncharacterized protein</fullName>
    </submittedName>
</protein>
<comment type="caution">
    <text evidence="3">The sequence shown here is derived from an EMBL/GenBank/DDBJ whole genome shotgun (WGS) entry which is preliminary data.</text>
</comment>
<evidence type="ECO:0000256" key="1">
    <source>
        <dbReference type="SAM" id="MobiDB-lite"/>
    </source>
</evidence>
<evidence type="ECO:0000313" key="4">
    <source>
        <dbReference type="Proteomes" id="UP001642483"/>
    </source>
</evidence>
<keyword evidence="2" id="KW-1133">Transmembrane helix</keyword>
<proteinExistence type="predicted"/>
<feature type="transmembrane region" description="Helical" evidence="2">
    <location>
        <begin position="39"/>
        <end position="57"/>
    </location>
</feature>
<evidence type="ECO:0000256" key="2">
    <source>
        <dbReference type="SAM" id="Phobius"/>
    </source>
</evidence>
<accession>A0ABP0G9Y3</accession>
<feature type="region of interest" description="Disordered" evidence="1">
    <location>
        <begin position="105"/>
        <end position="126"/>
    </location>
</feature>
<sequence length="126" mass="14198">MSVEGNKPQVSMPERHSNMSANAPYPRAKKSPRPCFENVYTLTQIILALTVFYHLVFNKSRRQLSKDDKAEVTGDFHDQIKNGKRFFMRGCFGTGRPAFVQEQIREANSEPGGGIDLTGTEKSKEC</sequence>
<dbReference type="Proteomes" id="UP001642483">
    <property type="component" value="Unassembled WGS sequence"/>
</dbReference>
<organism evidence="3 4">
    <name type="scientific">Clavelina lepadiformis</name>
    <name type="common">Light-bulb sea squirt</name>
    <name type="synonym">Ascidia lepadiformis</name>
    <dbReference type="NCBI Taxonomy" id="159417"/>
    <lineage>
        <taxon>Eukaryota</taxon>
        <taxon>Metazoa</taxon>
        <taxon>Chordata</taxon>
        <taxon>Tunicata</taxon>
        <taxon>Ascidiacea</taxon>
        <taxon>Aplousobranchia</taxon>
        <taxon>Clavelinidae</taxon>
        <taxon>Clavelina</taxon>
    </lineage>
</organism>